<dbReference type="Proteomes" id="UP000837801">
    <property type="component" value="Unassembled WGS sequence"/>
</dbReference>
<reference evidence="12" key="1">
    <citation type="submission" date="2022-03" db="EMBL/GenBank/DDBJ databases">
        <authorList>
            <person name="Legras J.-L."/>
            <person name="Devillers H."/>
            <person name="Grondin C."/>
        </authorList>
    </citation>
    <scope>NUCLEOTIDE SEQUENCE</scope>
    <source>
        <strain evidence="12">CLIB 1423</strain>
    </source>
</reference>
<dbReference type="CDD" id="cd16539">
    <property type="entry name" value="RING-HC_RNF113A_B"/>
    <property type="match status" value="1"/>
</dbReference>
<protein>
    <recommendedName>
        <fullName evidence="3 8">Pre-mRNA-splicing factor CWC24</fullName>
    </recommendedName>
</protein>
<organism evidence="12 13">
    <name type="scientific">[Candida] railenensis</name>
    <dbReference type="NCBI Taxonomy" id="45579"/>
    <lineage>
        <taxon>Eukaryota</taxon>
        <taxon>Fungi</taxon>
        <taxon>Dikarya</taxon>
        <taxon>Ascomycota</taxon>
        <taxon>Saccharomycotina</taxon>
        <taxon>Pichiomycetes</taxon>
        <taxon>Debaryomycetaceae</taxon>
        <taxon>Kurtzmaniella</taxon>
    </lineage>
</organism>
<dbReference type="InterPro" id="IPR000571">
    <property type="entry name" value="Znf_CCCH"/>
</dbReference>
<dbReference type="AlphaFoldDB" id="A0A9P0QTD8"/>
<keyword evidence="8" id="KW-0747">Spliceosome</keyword>
<comment type="subcellular location">
    <subcellularLocation>
        <location evidence="8">Nucleus</location>
    </subcellularLocation>
</comment>
<feature type="domain" description="RING-type" evidence="10">
    <location>
        <begin position="194"/>
        <end position="231"/>
    </location>
</feature>
<dbReference type="PANTHER" id="PTHR12930">
    <property type="entry name" value="ZINC FINGER PROTEIN 183"/>
    <property type="match status" value="1"/>
</dbReference>
<dbReference type="OrthoDB" id="25761at2759"/>
<dbReference type="GO" id="GO:0008270">
    <property type="term" value="F:zinc ion binding"/>
    <property type="evidence" value="ECO:0007669"/>
    <property type="project" value="UniProtKB-KW"/>
</dbReference>
<dbReference type="GO" id="GO:0003677">
    <property type="term" value="F:DNA binding"/>
    <property type="evidence" value="ECO:0007669"/>
    <property type="project" value="UniProtKB-UniRule"/>
</dbReference>
<keyword evidence="8" id="KW-0507">mRNA processing</keyword>
<evidence type="ECO:0000313" key="13">
    <source>
        <dbReference type="Proteomes" id="UP000837801"/>
    </source>
</evidence>
<proteinExistence type="inferred from homology"/>
<dbReference type="InterPro" id="IPR001841">
    <property type="entry name" value="Znf_RING"/>
</dbReference>
<dbReference type="GO" id="GO:0005684">
    <property type="term" value="C:U2-type spliceosomal complex"/>
    <property type="evidence" value="ECO:0007669"/>
    <property type="project" value="TreeGrafter"/>
</dbReference>
<comment type="similarity">
    <text evidence="2 8">Belongs to the CWC24 family.</text>
</comment>
<dbReference type="PANTHER" id="PTHR12930:SF0">
    <property type="entry name" value="RING FINGER PROTEIN 113B"/>
    <property type="match status" value="1"/>
</dbReference>
<evidence type="ECO:0000259" key="11">
    <source>
        <dbReference type="PROSITE" id="PS50103"/>
    </source>
</evidence>
<feature type="region of interest" description="Disordered" evidence="9">
    <location>
        <begin position="1"/>
        <end position="104"/>
    </location>
</feature>
<evidence type="ECO:0000259" key="10">
    <source>
        <dbReference type="PROSITE" id="PS50089"/>
    </source>
</evidence>
<keyword evidence="5 7" id="KW-0863">Zinc-finger</keyword>
<dbReference type="GO" id="GO:0006397">
    <property type="term" value="P:mRNA processing"/>
    <property type="evidence" value="ECO:0007669"/>
    <property type="project" value="UniProtKB-KW"/>
</dbReference>
<comment type="function">
    <text evidence="1 8">Involved in pre-mRNA splicing.</text>
</comment>
<keyword evidence="13" id="KW-1185">Reference proteome</keyword>
<dbReference type="SMART" id="SM00184">
    <property type="entry name" value="RING"/>
    <property type="match status" value="1"/>
</dbReference>
<feature type="domain" description="C3H1-type" evidence="11">
    <location>
        <begin position="123"/>
        <end position="151"/>
    </location>
</feature>
<evidence type="ECO:0000256" key="5">
    <source>
        <dbReference type="ARBA" id="ARBA00022771"/>
    </source>
</evidence>
<keyword evidence="8" id="KW-0238">DNA-binding</keyword>
<evidence type="ECO:0000256" key="6">
    <source>
        <dbReference type="ARBA" id="ARBA00022833"/>
    </source>
</evidence>
<feature type="compositionally biased region" description="Basic and acidic residues" evidence="9">
    <location>
        <begin position="8"/>
        <end position="22"/>
    </location>
</feature>
<comment type="caution">
    <text evidence="12">The sequence shown here is derived from an EMBL/GenBank/DDBJ whole genome shotgun (WGS) entry which is preliminary data.</text>
</comment>
<feature type="compositionally biased region" description="Polar residues" evidence="9">
    <location>
        <begin position="43"/>
        <end position="54"/>
    </location>
</feature>
<dbReference type="PROSITE" id="PS50089">
    <property type="entry name" value="ZF_RING_2"/>
    <property type="match status" value="1"/>
</dbReference>
<evidence type="ECO:0000256" key="4">
    <source>
        <dbReference type="ARBA" id="ARBA00022723"/>
    </source>
</evidence>
<dbReference type="InterPro" id="IPR013083">
    <property type="entry name" value="Znf_RING/FYVE/PHD"/>
</dbReference>
<dbReference type="SUPFAM" id="SSF90229">
    <property type="entry name" value="CCCH zinc finger"/>
    <property type="match status" value="1"/>
</dbReference>
<keyword evidence="6 7" id="KW-0862">Zinc</keyword>
<dbReference type="InterPro" id="IPR039971">
    <property type="entry name" value="CWC24-like"/>
</dbReference>
<feature type="zinc finger region" description="C3H1-type" evidence="7">
    <location>
        <begin position="123"/>
        <end position="151"/>
    </location>
</feature>
<dbReference type="Gene3D" id="4.10.1000.10">
    <property type="entry name" value="Zinc finger, CCCH-type"/>
    <property type="match status" value="1"/>
</dbReference>
<sequence length="253" mass="28336">MFKKRTIKKDNARPNEKRKLEQADLSESVQLETTIDGDVPETPKTSNFATSQKNRLGGTGGFKKRKQLDDEKTKRRDASVHLEENEETNNNVNREEDQEASKVSVSKPLKAIPVSINRTTVTDFQPDVCKDFLQTGYCGYGDTCKFLHVRDESRQKRAINKEWESVGGKASQKSISEVEVSGDGSRGSPHPFRCVLCKSDYKSPVITSCGHLFCQKCFLDRVKKKHACFICGKDTLGVCKPVSKAELAKLLES</sequence>
<name>A0A9P0QTD8_9ASCO</name>
<comment type="subunit">
    <text evidence="8">Associated with the spliceosome.</text>
</comment>
<keyword evidence="8" id="KW-0539">Nucleus</keyword>
<dbReference type="SUPFAM" id="SSF57850">
    <property type="entry name" value="RING/U-box"/>
    <property type="match status" value="1"/>
</dbReference>
<dbReference type="SMART" id="SM00356">
    <property type="entry name" value="ZnF_C3H1"/>
    <property type="match status" value="1"/>
</dbReference>
<dbReference type="Pfam" id="PF00642">
    <property type="entry name" value="zf-CCCH"/>
    <property type="match status" value="1"/>
</dbReference>
<dbReference type="EMBL" id="CAKXYY010000017">
    <property type="protein sequence ID" value="CAH2354569.1"/>
    <property type="molecule type" value="Genomic_DNA"/>
</dbReference>
<dbReference type="InterPro" id="IPR036855">
    <property type="entry name" value="Znf_CCCH_sf"/>
</dbReference>
<evidence type="ECO:0000256" key="3">
    <source>
        <dbReference type="ARBA" id="ARBA00020647"/>
    </source>
</evidence>
<dbReference type="PROSITE" id="PS50103">
    <property type="entry name" value="ZF_C3H1"/>
    <property type="match status" value="1"/>
</dbReference>
<evidence type="ECO:0000313" key="12">
    <source>
        <dbReference type="EMBL" id="CAH2354569.1"/>
    </source>
</evidence>
<dbReference type="Gene3D" id="3.30.40.10">
    <property type="entry name" value="Zinc/RING finger domain, C3HC4 (zinc finger)"/>
    <property type="match status" value="1"/>
</dbReference>
<dbReference type="Pfam" id="PF13920">
    <property type="entry name" value="zf-C3HC4_3"/>
    <property type="match status" value="1"/>
</dbReference>
<evidence type="ECO:0000256" key="8">
    <source>
        <dbReference type="RuleBase" id="RU367110"/>
    </source>
</evidence>
<accession>A0A9P0QTD8</accession>
<evidence type="ECO:0000256" key="9">
    <source>
        <dbReference type="SAM" id="MobiDB-lite"/>
    </source>
</evidence>
<evidence type="ECO:0000256" key="2">
    <source>
        <dbReference type="ARBA" id="ARBA00009161"/>
    </source>
</evidence>
<feature type="compositionally biased region" description="Basic and acidic residues" evidence="9">
    <location>
        <begin position="67"/>
        <end position="83"/>
    </location>
</feature>
<evidence type="ECO:0000256" key="1">
    <source>
        <dbReference type="ARBA" id="ARBA00003777"/>
    </source>
</evidence>
<evidence type="ECO:0000256" key="7">
    <source>
        <dbReference type="PROSITE-ProRule" id="PRU00723"/>
    </source>
</evidence>
<keyword evidence="8" id="KW-0508">mRNA splicing</keyword>
<dbReference type="GO" id="GO:0034247">
    <property type="term" value="P:snoRNA splicing"/>
    <property type="evidence" value="ECO:0007669"/>
    <property type="project" value="TreeGrafter"/>
</dbReference>
<gene>
    <name evidence="12" type="ORF">CLIB1423_17S02102</name>
</gene>
<keyword evidence="4 7" id="KW-0479">Metal-binding</keyword>